<dbReference type="Proteomes" id="UP001162131">
    <property type="component" value="Unassembled WGS sequence"/>
</dbReference>
<organism evidence="3 4">
    <name type="scientific">Blepharisma stoltei</name>
    <dbReference type="NCBI Taxonomy" id="1481888"/>
    <lineage>
        <taxon>Eukaryota</taxon>
        <taxon>Sar</taxon>
        <taxon>Alveolata</taxon>
        <taxon>Ciliophora</taxon>
        <taxon>Postciliodesmatophora</taxon>
        <taxon>Heterotrichea</taxon>
        <taxon>Heterotrichida</taxon>
        <taxon>Blepharismidae</taxon>
        <taxon>Blepharisma</taxon>
    </lineage>
</organism>
<name>A0AAU9ILW3_9CILI</name>
<proteinExistence type="predicted"/>
<sequence length="645" mass="74861">MEIKRTANWAESISSILRKTELNLLRLQRTSYLHDEFTRPPSTMTHLDLSMDQRQRPTLFEPDDNASLIQQELAGVRQAIERLVSEKYKQHQNEMRTLSSRVADIEDKQMAFEDIKDELQNAFLSIGRKSFGDTRKFDENTKNYVTKEDLKTLEESFQNIRQSQINQLEIQIRDLRKENSEIKDLIYEIVDEKMKETAKKSVSPYELKAIKEEIQSDTNFKIKEVERKLCNDIEEVSRQHSQNSEDYSKFLKQNIGNVHSYASEELGKLKKELKLLENSVDTQDIEIEIEGIKKRLEHMSTQSAQQDLSIFVTREEFNQLGNIRRDLKQLEAMINKRDYDKELETLGKQISNIPPPQDLSIFVTREEFNQLGNIRRDLKQLETMINKRDYGKELETLRKQISNIPPPQDLSNFVTINYLNEQLNDVQQNHEVSNQFLALQLKAKEQNEVSAKLANKVDDLEHRLIKLEENESSSEISLDLGREEETVVKKQEKPMLEVLKPEESKEYSGLATFGKSEENKEPELVAISFNNLGESDDDSQGFVSPMISPMNQVVTGPIGSAKPAKKFQFSEPPIIQEESHEEESSSPHPKSSEPRKDLDEYINAFSQELIRTELEDSLLVIKEVIDRQPKPKVGQKHEKLLPKRK</sequence>
<reference evidence="3" key="1">
    <citation type="submission" date="2021-09" db="EMBL/GenBank/DDBJ databases">
        <authorList>
            <consortium name="AG Swart"/>
            <person name="Singh M."/>
            <person name="Singh A."/>
            <person name="Seah K."/>
            <person name="Emmerich C."/>
        </authorList>
    </citation>
    <scope>NUCLEOTIDE SEQUENCE</scope>
    <source>
        <strain evidence="3">ATCC30299</strain>
    </source>
</reference>
<dbReference type="AlphaFoldDB" id="A0AAU9ILW3"/>
<feature type="coiled-coil region" evidence="1">
    <location>
        <begin position="158"/>
        <end position="185"/>
    </location>
</feature>
<protein>
    <submittedName>
        <fullName evidence="3">Uncharacterized protein</fullName>
    </submittedName>
</protein>
<feature type="coiled-coil region" evidence="1">
    <location>
        <begin position="443"/>
        <end position="470"/>
    </location>
</feature>
<evidence type="ECO:0000256" key="1">
    <source>
        <dbReference type="SAM" id="Coils"/>
    </source>
</evidence>
<gene>
    <name evidence="3" type="ORF">BSTOLATCC_MIC12826</name>
</gene>
<evidence type="ECO:0000313" key="4">
    <source>
        <dbReference type="Proteomes" id="UP001162131"/>
    </source>
</evidence>
<feature type="region of interest" description="Disordered" evidence="2">
    <location>
        <begin position="536"/>
        <end position="599"/>
    </location>
</feature>
<accession>A0AAU9ILW3</accession>
<feature type="compositionally biased region" description="Basic and acidic residues" evidence="2">
    <location>
        <begin position="582"/>
        <end position="599"/>
    </location>
</feature>
<evidence type="ECO:0000313" key="3">
    <source>
        <dbReference type="EMBL" id="CAG9315048.1"/>
    </source>
</evidence>
<evidence type="ECO:0000256" key="2">
    <source>
        <dbReference type="SAM" id="MobiDB-lite"/>
    </source>
</evidence>
<comment type="caution">
    <text evidence="3">The sequence shown here is derived from an EMBL/GenBank/DDBJ whole genome shotgun (WGS) entry which is preliminary data.</text>
</comment>
<keyword evidence="1" id="KW-0175">Coiled coil</keyword>
<dbReference type="EMBL" id="CAJZBQ010000013">
    <property type="protein sequence ID" value="CAG9315048.1"/>
    <property type="molecule type" value="Genomic_DNA"/>
</dbReference>
<keyword evidence="4" id="KW-1185">Reference proteome</keyword>